<dbReference type="SUPFAM" id="SSF52833">
    <property type="entry name" value="Thioredoxin-like"/>
    <property type="match status" value="1"/>
</dbReference>
<dbReference type="CDD" id="cd02947">
    <property type="entry name" value="TRX_family"/>
    <property type="match status" value="1"/>
</dbReference>
<dbReference type="PANTHER" id="PTHR45663">
    <property type="entry name" value="GEO12009P1"/>
    <property type="match status" value="1"/>
</dbReference>
<evidence type="ECO:0000313" key="7">
    <source>
        <dbReference type="Proteomes" id="UP000321389"/>
    </source>
</evidence>
<dbReference type="PRINTS" id="PR00421">
    <property type="entry name" value="THIOREDOXIN"/>
</dbReference>
<dbReference type="RefSeq" id="WP_146299996.1">
    <property type="nucleotide sequence ID" value="NZ_CP042301.2"/>
</dbReference>
<dbReference type="GO" id="GO:0005829">
    <property type="term" value="C:cytosol"/>
    <property type="evidence" value="ECO:0007669"/>
    <property type="project" value="TreeGrafter"/>
</dbReference>
<keyword evidence="3" id="KW-1015">Disulfide bond</keyword>
<accession>A0A5B8L0E0</accession>
<evidence type="ECO:0000256" key="2">
    <source>
        <dbReference type="ARBA" id="ARBA00022982"/>
    </source>
</evidence>
<dbReference type="InterPro" id="IPR017937">
    <property type="entry name" value="Thioredoxin_CS"/>
</dbReference>
<keyword evidence="4" id="KW-0676">Redox-active center</keyword>
<gene>
    <name evidence="6" type="primary">trxC</name>
    <name evidence="6" type="ORF">FQ775_13730</name>
</gene>
<keyword evidence="1" id="KW-0813">Transport</keyword>
<protein>
    <submittedName>
        <fullName evidence="6">Thioredoxin TrxC</fullName>
    </submittedName>
</protein>
<dbReference type="Gene3D" id="3.40.30.10">
    <property type="entry name" value="Glutaredoxin"/>
    <property type="match status" value="1"/>
</dbReference>
<dbReference type="Pfam" id="PF21352">
    <property type="entry name" value="Zn_ribbon_Thio2"/>
    <property type="match status" value="1"/>
</dbReference>
<dbReference type="PROSITE" id="PS00194">
    <property type="entry name" value="THIOREDOXIN_1"/>
    <property type="match status" value="1"/>
</dbReference>
<evidence type="ECO:0000256" key="4">
    <source>
        <dbReference type="ARBA" id="ARBA00023284"/>
    </source>
</evidence>
<dbReference type="PANTHER" id="PTHR45663:SF11">
    <property type="entry name" value="GEO12009P1"/>
    <property type="match status" value="1"/>
</dbReference>
<dbReference type="Gene3D" id="2.30.30.380">
    <property type="entry name" value="Zn-finger domain of Sec23/24"/>
    <property type="match status" value="1"/>
</dbReference>
<evidence type="ECO:0000313" key="6">
    <source>
        <dbReference type="EMBL" id="QDZ01351.1"/>
    </source>
</evidence>
<dbReference type="OrthoDB" id="9790390at2"/>
<reference evidence="6" key="1">
    <citation type="submission" date="2020-04" db="EMBL/GenBank/DDBJ databases">
        <title>Nitratireductor sp. nov. isolated from mangrove soil.</title>
        <authorList>
            <person name="Ye Y."/>
        </authorList>
    </citation>
    <scope>NUCLEOTIDE SEQUENCE</scope>
    <source>
        <strain evidence="6">SY7</strain>
    </source>
</reference>
<dbReference type="GO" id="GO:0045454">
    <property type="term" value="P:cell redox homeostasis"/>
    <property type="evidence" value="ECO:0007669"/>
    <property type="project" value="TreeGrafter"/>
</dbReference>
<proteinExistence type="predicted"/>
<dbReference type="KEGG" id="niy:FQ775_13730"/>
<dbReference type="NCBIfam" id="NF008229">
    <property type="entry name" value="PRK10996.1"/>
    <property type="match status" value="1"/>
</dbReference>
<organism evidence="6 7">
    <name type="scientific">Nitratireductor mangrovi</name>
    <dbReference type="NCBI Taxonomy" id="2599600"/>
    <lineage>
        <taxon>Bacteria</taxon>
        <taxon>Pseudomonadati</taxon>
        <taxon>Pseudomonadota</taxon>
        <taxon>Alphaproteobacteria</taxon>
        <taxon>Hyphomicrobiales</taxon>
        <taxon>Phyllobacteriaceae</taxon>
        <taxon>Nitratireductor</taxon>
    </lineage>
</organism>
<name>A0A5B8L0E0_9HYPH</name>
<evidence type="ECO:0000256" key="3">
    <source>
        <dbReference type="ARBA" id="ARBA00023157"/>
    </source>
</evidence>
<keyword evidence="2" id="KW-0249">Electron transport</keyword>
<dbReference type="InterPro" id="IPR013766">
    <property type="entry name" value="Thioredoxin_domain"/>
</dbReference>
<sequence>MVEKLVVCGSCGGINRLPEARPATGAKCGKCASKLFRGHPDDISGDNLGRQIDRGTLPVLVDVWAPWCGPCRTMAPAFEAAAAVLEPEVRLVKLNSDRHQATSAELGIRGIPTMILFAGGREIARVSGAMTTGEITNWVRERLPAVAS</sequence>
<dbReference type="Proteomes" id="UP000321389">
    <property type="component" value="Chromosome"/>
</dbReference>
<dbReference type="Pfam" id="PF00085">
    <property type="entry name" value="Thioredoxin"/>
    <property type="match status" value="1"/>
</dbReference>
<dbReference type="AlphaFoldDB" id="A0A5B8L0E0"/>
<dbReference type="PROSITE" id="PS51352">
    <property type="entry name" value="THIOREDOXIN_2"/>
    <property type="match status" value="1"/>
</dbReference>
<feature type="domain" description="Thioredoxin" evidence="5">
    <location>
        <begin position="26"/>
        <end position="144"/>
    </location>
</feature>
<keyword evidence="7" id="KW-1185">Reference proteome</keyword>
<dbReference type="EMBL" id="CP042301">
    <property type="protein sequence ID" value="QDZ01351.1"/>
    <property type="molecule type" value="Genomic_DNA"/>
</dbReference>
<evidence type="ECO:0000259" key="5">
    <source>
        <dbReference type="PROSITE" id="PS51352"/>
    </source>
</evidence>
<dbReference type="InterPro" id="IPR049299">
    <property type="entry name" value="Thio2_N"/>
</dbReference>
<dbReference type="InterPro" id="IPR036249">
    <property type="entry name" value="Thioredoxin-like_sf"/>
</dbReference>
<dbReference type="GO" id="GO:0015035">
    <property type="term" value="F:protein-disulfide reductase activity"/>
    <property type="evidence" value="ECO:0007669"/>
    <property type="project" value="TreeGrafter"/>
</dbReference>
<evidence type="ECO:0000256" key="1">
    <source>
        <dbReference type="ARBA" id="ARBA00022448"/>
    </source>
</evidence>